<evidence type="ECO:0000256" key="1">
    <source>
        <dbReference type="SAM" id="Phobius"/>
    </source>
</evidence>
<proteinExistence type="predicted"/>
<gene>
    <name evidence="2" type="ORF">BOTBODRAFT_569211</name>
</gene>
<dbReference type="InParanoid" id="A0A067M104"/>
<dbReference type="AlphaFoldDB" id="A0A067M104"/>
<evidence type="ECO:0000313" key="2">
    <source>
        <dbReference type="EMBL" id="KDQ08340.1"/>
    </source>
</evidence>
<keyword evidence="3" id="KW-1185">Reference proteome</keyword>
<dbReference type="HOGENOM" id="CLU_2145458_0_0_1"/>
<dbReference type="Proteomes" id="UP000027195">
    <property type="component" value="Unassembled WGS sequence"/>
</dbReference>
<protein>
    <submittedName>
        <fullName evidence="2">Uncharacterized protein</fullName>
    </submittedName>
</protein>
<sequence length="112" mass="12032">MCCRFLASIYAWLSAFFRARLLEIIRWVLPERAANALAGFLERAASVVAGACALVTVTSPFVGAYVALVEWVDLPRVMGSLRAIVQPIVTGIATGSARACIPAISRRLLPIS</sequence>
<keyword evidence="1" id="KW-0472">Membrane</keyword>
<accession>A0A067M104</accession>
<evidence type="ECO:0000313" key="3">
    <source>
        <dbReference type="Proteomes" id="UP000027195"/>
    </source>
</evidence>
<keyword evidence="1" id="KW-0812">Transmembrane</keyword>
<organism evidence="2 3">
    <name type="scientific">Botryobasidium botryosum (strain FD-172 SS1)</name>
    <dbReference type="NCBI Taxonomy" id="930990"/>
    <lineage>
        <taxon>Eukaryota</taxon>
        <taxon>Fungi</taxon>
        <taxon>Dikarya</taxon>
        <taxon>Basidiomycota</taxon>
        <taxon>Agaricomycotina</taxon>
        <taxon>Agaricomycetes</taxon>
        <taxon>Cantharellales</taxon>
        <taxon>Botryobasidiaceae</taxon>
        <taxon>Botryobasidium</taxon>
    </lineage>
</organism>
<feature type="transmembrane region" description="Helical" evidence="1">
    <location>
        <begin position="45"/>
        <end position="68"/>
    </location>
</feature>
<reference evidence="3" key="1">
    <citation type="journal article" date="2014" name="Proc. Natl. Acad. Sci. U.S.A.">
        <title>Extensive sampling of basidiomycete genomes demonstrates inadequacy of the white-rot/brown-rot paradigm for wood decay fungi.</title>
        <authorList>
            <person name="Riley R."/>
            <person name="Salamov A.A."/>
            <person name="Brown D.W."/>
            <person name="Nagy L.G."/>
            <person name="Floudas D."/>
            <person name="Held B.W."/>
            <person name="Levasseur A."/>
            <person name="Lombard V."/>
            <person name="Morin E."/>
            <person name="Otillar R."/>
            <person name="Lindquist E.A."/>
            <person name="Sun H."/>
            <person name="LaButti K.M."/>
            <person name="Schmutz J."/>
            <person name="Jabbour D."/>
            <person name="Luo H."/>
            <person name="Baker S.E."/>
            <person name="Pisabarro A.G."/>
            <person name="Walton J.D."/>
            <person name="Blanchette R.A."/>
            <person name="Henrissat B."/>
            <person name="Martin F."/>
            <person name="Cullen D."/>
            <person name="Hibbett D.S."/>
            <person name="Grigoriev I.V."/>
        </authorList>
    </citation>
    <scope>NUCLEOTIDE SEQUENCE [LARGE SCALE GENOMIC DNA]</scope>
    <source>
        <strain evidence="3">FD-172 SS1</strain>
    </source>
</reference>
<name>A0A067M104_BOTB1</name>
<dbReference type="EMBL" id="KL198092">
    <property type="protein sequence ID" value="KDQ08340.1"/>
    <property type="molecule type" value="Genomic_DNA"/>
</dbReference>
<keyword evidence="1" id="KW-1133">Transmembrane helix</keyword>